<sequence length="268" mass="28749">ISAWNYPLLITVNVVVPAVLAGNAVAIKHSSLTPLCAIAFEDAFRIAGAPEGLVTALILNHQVTENIIQSGLIQHVAFTGSVDGGKRILQSASSRFMDVGLELGGKDPAYIREDADLESIIPSIMDGVFYNAGQSCCAVERIYVHESILSEFIEGAVLFMNKIKIDNPLDDTTDMGPIAQESGIKNINAQLKDAEDKGSKIIRHPGPYPKGGKYLLPAILQNVHHGMEVMMEETFGPIVGIMGVKSDEEAISLMNDSPYGLTASVWTG</sequence>
<accession>A0A382XTW0</accession>
<name>A0A382XTW0_9ZZZZ</name>
<dbReference type="AlphaFoldDB" id="A0A382XTW0"/>
<evidence type="ECO:0000313" key="3">
    <source>
        <dbReference type="EMBL" id="SVD74314.1"/>
    </source>
</evidence>
<dbReference type="InterPro" id="IPR015590">
    <property type="entry name" value="Aldehyde_DH_dom"/>
</dbReference>
<dbReference type="EMBL" id="UINC01170325">
    <property type="protein sequence ID" value="SVD74314.1"/>
    <property type="molecule type" value="Genomic_DNA"/>
</dbReference>
<dbReference type="InterPro" id="IPR016162">
    <property type="entry name" value="Ald_DH_N"/>
</dbReference>
<feature type="non-terminal residue" evidence="3">
    <location>
        <position position="1"/>
    </location>
</feature>
<dbReference type="InterPro" id="IPR016161">
    <property type="entry name" value="Ald_DH/histidinol_DH"/>
</dbReference>
<evidence type="ECO:0000256" key="1">
    <source>
        <dbReference type="ARBA" id="ARBA00023002"/>
    </source>
</evidence>
<evidence type="ECO:0000259" key="2">
    <source>
        <dbReference type="Pfam" id="PF00171"/>
    </source>
</evidence>
<dbReference type="PANTHER" id="PTHR11699">
    <property type="entry name" value="ALDEHYDE DEHYDROGENASE-RELATED"/>
    <property type="match status" value="1"/>
</dbReference>
<feature type="domain" description="Aldehyde dehydrogenase" evidence="2">
    <location>
        <begin position="1"/>
        <end position="267"/>
    </location>
</feature>
<dbReference type="Gene3D" id="3.40.605.10">
    <property type="entry name" value="Aldehyde Dehydrogenase, Chain A, domain 1"/>
    <property type="match status" value="1"/>
</dbReference>
<keyword evidence="1" id="KW-0560">Oxidoreductase</keyword>
<dbReference type="PROSITE" id="PS00687">
    <property type="entry name" value="ALDEHYDE_DEHYDR_GLU"/>
    <property type="match status" value="1"/>
</dbReference>
<dbReference type="InterPro" id="IPR016163">
    <property type="entry name" value="Ald_DH_C"/>
</dbReference>
<gene>
    <name evidence="3" type="ORF">METZ01_LOCUS427168</name>
</gene>
<feature type="non-terminal residue" evidence="3">
    <location>
        <position position="268"/>
    </location>
</feature>
<dbReference type="PROSITE" id="PS00070">
    <property type="entry name" value="ALDEHYDE_DEHYDR_CYS"/>
    <property type="match status" value="1"/>
</dbReference>
<dbReference type="InterPro" id="IPR029510">
    <property type="entry name" value="Ald_DH_CS_GLU"/>
</dbReference>
<dbReference type="SUPFAM" id="SSF53720">
    <property type="entry name" value="ALDH-like"/>
    <property type="match status" value="1"/>
</dbReference>
<dbReference type="GO" id="GO:0016620">
    <property type="term" value="F:oxidoreductase activity, acting on the aldehyde or oxo group of donors, NAD or NADP as acceptor"/>
    <property type="evidence" value="ECO:0007669"/>
    <property type="project" value="InterPro"/>
</dbReference>
<protein>
    <recommendedName>
        <fullName evidence="2">Aldehyde dehydrogenase domain-containing protein</fullName>
    </recommendedName>
</protein>
<dbReference type="InterPro" id="IPR016160">
    <property type="entry name" value="Ald_DH_CS_CYS"/>
</dbReference>
<proteinExistence type="predicted"/>
<dbReference type="Pfam" id="PF00171">
    <property type="entry name" value="Aldedh"/>
    <property type="match status" value="1"/>
</dbReference>
<dbReference type="Gene3D" id="3.40.309.10">
    <property type="entry name" value="Aldehyde Dehydrogenase, Chain A, domain 2"/>
    <property type="match status" value="1"/>
</dbReference>
<organism evidence="3">
    <name type="scientific">marine metagenome</name>
    <dbReference type="NCBI Taxonomy" id="408172"/>
    <lineage>
        <taxon>unclassified sequences</taxon>
        <taxon>metagenomes</taxon>
        <taxon>ecological metagenomes</taxon>
    </lineage>
</organism>
<reference evidence="3" key="1">
    <citation type="submission" date="2018-05" db="EMBL/GenBank/DDBJ databases">
        <authorList>
            <person name="Lanie J.A."/>
            <person name="Ng W.-L."/>
            <person name="Kazmierczak K.M."/>
            <person name="Andrzejewski T.M."/>
            <person name="Davidsen T.M."/>
            <person name="Wayne K.J."/>
            <person name="Tettelin H."/>
            <person name="Glass J.I."/>
            <person name="Rusch D."/>
            <person name="Podicherti R."/>
            <person name="Tsui H.-C.T."/>
            <person name="Winkler M.E."/>
        </authorList>
    </citation>
    <scope>NUCLEOTIDE SEQUENCE</scope>
</reference>